<evidence type="ECO:0000256" key="11">
    <source>
        <dbReference type="SAM" id="Phobius"/>
    </source>
</evidence>
<comment type="subcellular location">
    <subcellularLocation>
        <location evidence="2">Membrane</location>
    </subcellularLocation>
</comment>
<dbReference type="EMBL" id="JACIJB010000004">
    <property type="protein sequence ID" value="MBB5660648.1"/>
    <property type="molecule type" value="Genomic_DNA"/>
</dbReference>
<dbReference type="InterPro" id="IPR004358">
    <property type="entry name" value="Sig_transdc_His_kin-like_C"/>
</dbReference>
<keyword evidence="8 11" id="KW-1133">Transmembrane helix</keyword>
<protein>
    <recommendedName>
        <fullName evidence="3">histidine kinase</fullName>
        <ecNumber evidence="3">2.7.13.3</ecNumber>
    </recommendedName>
</protein>
<evidence type="ECO:0000256" key="4">
    <source>
        <dbReference type="ARBA" id="ARBA00022553"/>
    </source>
</evidence>
<dbReference type="Proteomes" id="UP000548978">
    <property type="component" value="Unassembled WGS sequence"/>
</dbReference>
<evidence type="ECO:0000313" key="14">
    <source>
        <dbReference type="EMBL" id="MBB5660648.1"/>
    </source>
</evidence>
<dbReference type="InterPro" id="IPR036890">
    <property type="entry name" value="HATPase_C_sf"/>
</dbReference>
<dbReference type="AlphaFoldDB" id="A0A7W9A3H3"/>
<dbReference type="Pfam" id="PF02518">
    <property type="entry name" value="HATPase_c"/>
    <property type="match status" value="1"/>
</dbReference>
<dbReference type="InterPro" id="IPR003594">
    <property type="entry name" value="HATPase_dom"/>
</dbReference>
<dbReference type="PRINTS" id="PR00344">
    <property type="entry name" value="BCTRLSENSOR"/>
</dbReference>
<feature type="transmembrane region" description="Helical" evidence="11">
    <location>
        <begin position="185"/>
        <end position="206"/>
    </location>
</feature>
<evidence type="ECO:0000256" key="8">
    <source>
        <dbReference type="ARBA" id="ARBA00022989"/>
    </source>
</evidence>
<comment type="caution">
    <text evidence="14">The sequence shown here is derived from an EMBL/GenBank/DDBJ whole genome shotgun (WGS) entry which is preliminary data.</text>
</comment>
<evidence type="ECO:0000259" key="12">
    <source>
        <dbReference type="PROSITE" id="PS50109"/>
    </source>
</evidence>
<comment type="catalytic activity">
    <reaction evidence="1">
        <text>ATP + protein L-histidine = ADP + protein N-phospho-L-histidine.</text>
        <dbReference type="EC" id="2.7.13.3"/>
    </reaction>
</comment>
<dbReference type="GO" id="GO:0005886">
    <property type="term" value="C:plasma membrane"/>
    <property type="evidence" value="ECO:0007669"/>
    <property type="project" value="TreeGrafter"/>
</dbReference>
<dbReference type="PANTHER" id="PTHR45436:SF5">
    <property type="entry name" value="SENSOR HISTIDINE KINASE TRCS"/>
    <property type="match status" value="1"/>
</dbReference>
<sequence length="470" mass="51579">MTWQAWAGQAFGQALGRPGRSLTRRLIWLASAWMAVALVLTGWMLTSQYQDSALRRMGYALAETIDEVVLATTVVGGRVSVAEIQDSRTLRPLSGKYWVVGEFDGRGGIRILERSPSLAGEDLLIPTDMPGRLERGRTLSYTAIGPVDRPLRIAASVKVLPGRERPLVFMAGMDRSDIDADTRAFATFTWIALLILGLGLVAAVFMQVRIGLRPLFLLRNEIADVRKGRSGRIERTYPLEIQPLAEQVNRLLDHNTEVVERQRTHVGNLAHALKTPLSVMLAEAEGRADPLAEVVTRQSGVMKDQVDHHLRRARAAARAQGLGERTPVAEVLDEMAVMLERVFASKDVEIDWRAPDDLMFRGERQDLQEILGNLIENACKWAKRRVRVSAGATGLGQMVVVVEDDGPGLAEDQWEAALKRGTRMDEDAPGSGLGLSIVDDLTRAYNGRVALSQSEMGGLKAVLDLPAAEG</sequence>
<organism evidence="14 15">
    <name type="scientific">Brevundimonas halotolerans</name>
    <dbReference type="NCBI Taxonomy" id="69670"/>
    <lineage>
        <taxon>Bacteria</taxon>
        <taxon>Pseudomonadati</taxon>
        <taxon>Pseudomonadota</taxon>
        <taxon>Alphaproteobacteria</taxon>
        <taxon>Caulobacterales</taxon>
        <taxon>Caulobacteraceae</taxon>
        <taxon>Brevundimonas</taxon>
    </lineage>
</organism>
<evidence type="ECO:0000256" key="6">
    <source>
        <dbReference type="ARBA" id="ARBA00022692"/>
    </source>
</evidence>
<evidence type="ECO:0000256" key="10">
    <source>
        <dbReference type="ARBA" id="ARBA00023136"/>
    </source>
</evidence>
<dbReference type="InterPro" id="IPR003660">
    <property type="entry name" value="HAMP_dom"/>
</dbReference>
<dbReference type="SUPFAM" id="SSF55874">
    <property type="entry name" value="ATPase domain of HSP90 chaperone/DNA topoisomerase II/histidine kinase"/>
    <property type="match status" value="1"/>
</dbReference>
<dbReference type="InterPro" id="IPR036097">
    <property type="entry name" value="HisK_dim/P_sf"/>
</dbReference>
<keyword evidence="5" id="KW-0808">Transferase</keyword>
<dbReference type="Gene3D" id="3.30.565.10">
    <property type="entry name" value="Histidine kinase-like ATPase, C-terminal domain"/>
    <property type="match status" value="1"/>
</dbReference>
<accession>A0A7W9A3H3</accession>
<dbReference type="PROSITE" id="PS50885">
    <property type="entry name" value="HAMP"/>
    <property type="match status" value="1"/>
</dbReference>
<keyword evidence="6 11" id="KW-0812">Transmembrane</keyword>
<name>A0A7W9A3H3_9CAUL</name>
<feature type="transmembrane region" description="Helical" evidence="11">
    <location>
        <begin position="26"/>
        <end position="46"/>
    </location>
</feature>
<evidence type="ECO:0000256" key="3">
    <source>
        <dbReference type="ARBA" id="ARBA00012438"/>
    </source>
</evidence>
<dbReference type="SMART" id="SM00387">
    <property type="entry name" value="HATPase_c"/>
    <property type="match status" value="1"/>
</dbReference>
<keyword evidence="9" id="KW-0902">Two-component regulatory system</keyword>
<dbReference type="GO" id="GO:0000155">
    <property type="term" value="F:phosphorelay sensor kinase activity"/>
    <property type="evidence" value="ECO:0007669"/>
    <property type="project" value="InterPro"/>
</dbReference>
<dbReference type="PROSITE" id="PS50109">
    <property type="entry name" value="HIS_KIN"/>
    <property type="match status" value="1"/>
</dbReference>
<gene>
    <name evidence="14" type="ORF">FHS65_001394</name>
</gene>
<feature type="domain" description="HAMP" evidence="13">
    <location>
        <begin position="209"/>
        <end position="260"/>
    </location>
</feature>
<feature type="domain" description="Histidine kinase" evidence="12">
    <location>
        <begin position="268"/>
        <end position="469"/>
    </location>
</feature>
<evidence type="ECO:0000256" key="5">
    <source>
        <dbReference type="ARBA" id="ARBA00022679"/>
    </source>
</evidence>
<evidence type="ECO:0000259" key="13">
    <source>
        <dbReference type="PROSITE" id="PS50885"/>
    </source>
</evidence>
<dbReference type="InterPro" id="IPR005467">
    <property type="entry name" value="His_kinase_dom"/>
</dbReference>
<evidence type="ECO:0000256" key="2">
    <source>
        <dbReference type="ARBA" id="ARBA00004370"/>
    </source>
</evidence>
<evidence type="ECO:0000313" key="15">
    <source>
        <dbReference type="Proteomes" id="UP000548978"/>
    </source>
</evidence>
<keyword evidence="7 14" id="KW-0418">Kinase</keyword>
<evidence type="ECO:0000256" key="1">
    <source>
        <dbReference type="ARBA" id="ARBA00000085"/>
    </source>
</evidence>
<proteinExistence type="predicted"/>
<reference evidence="14 15" key="1">
    <citation type="submission" date="2020-08" db="EMBL/GenBank/DDBJ databases">
        <title>Genomic Encyclopedia of Type Strains, Phase IV (KMG-IV): sequencing the most valuable type-strain genomes for metagenomic binning, comparative biology and taxonomic classification.</title>
        <authorList>
            <person name="Goeker M."/>
        </authorList>
    </citation>
    <scope>NUCLEOTIDE SEQUENCE [LARGE SCALE GENOMIC DNA]</scope>
    <source>
        <strain evidence="14 15">DSM 24448</strain>
    </source>
</reference>
<keyword evidence="15" id="KW-1185">Reference proteome</keyword>
<dbReference type="Gene3D" id="1.10.287.130">
    <property type="match status" value="1"/>
</dbReference>
<keyword evidence="4" id="KW-0597">Phosphoprotein</keyword>
<dbReference type="PANTHER" id="PTHR45436">
    <property type="entry name" value="SENSOR HISTIDINE KINASE YKOH"/>
    <property type="match status" value="1"/>
</dbReference>
<evidence type="ECO:0000256" key="9">
    <source>
        <dbReference type="ARBA" id="ARBA00023012"/>
    </source>
</evidence>
<keyword evidence="10 11" id="KW-0472">Membrane</keyword>
<evidence type="ECO:0000256" key="7">
    <source>
        <dbReference type="ARBA" id="ARBA00022777"/>
    </source>
</evidence>
<dbReference type="SUPFAM" id="SSF47384">
    <property type="entry name" value="Homodimeric domain of signal transducing histidine kinase"/>
    <property type="match status" value="1"/>
</dbReference>
<dbReference type="EC" id="2.7.13.3" evidence="3"/>
<dbReference type="InterPro" id="IPR050428">
    <property type="entry name" value="TCS_sensor_his_kinase"/>
</dbReference>